<evidence type="ECO:0000256" key="1">
    <source>
        <dbReference type="SAM" id="MobiDB-lite"/>
    </source>
</evidence>
<feature type="region of interest" description="Disordered" evidence="1">
    <location>
        <begin position="194"/>
        <end position="213"/>
    </location>
</feature>
<dbReference type="AlphaFoldDB" id="W9NJK5"/>
<sequence>MDRLMLSKLIEMPRRKAGPPVRMHLPCRQSDVGSGELRSADDEHKIAMILDLFDKVMDCCEETASKTSRGLLCWLRSSRPLACYPKPFTFVNYDSTTKKYRLLFKRCLALVIRVYRMGPIERAKLLRARLSRRQVRYLDLIWSHVYWDEMDSAASTRKSASEFCATKKVHDETTEDEEDEYQDEYLDTVAEGAWTDEDTDVENTDAEDDTGADNYSVFSSEEDHEALNEASEAMQTSNDSSGHLHFAEVEAGERLIFLEHALPLRDYPALGIPRRPRTRQLERLEATRKTYMVSGAQSAFEEMMSLRNYGRVMAQSDPPTFLLRWSDDSQTVFYGDILQVTMSDFRRLPRYFIDEAESLCNDMMFSWKPTIDLSSLKDDMTNMSRGFSFVQHPDNQLQAAYLELLDKACTTRRRGLYRDGSWDRKAVYAYIKKDDSLRAAFAGALQTATGQVVRCKELFSPWCVNGEFGARGFCIYKGFMISLYVIIKQNDLRIYLVFIRPVVEMLYRELFTGQKQGLEFSPYSSIPNCRVAESDMCECGCGPETMEHFLFRCTRWEAEREAMRRVGQSMMGNLSFFLGGKSASDGAKWRPNLEAVRATVKFAMATGRLSQEGV</sequence>
<dbReference type="OrthoDB" id="4982631at2759"/>
<gene>
    <name evidence="2" type="ORF">FOVG_17744</name>
</gene>
<reference evidence="2" key="2">
    <citation type="submission" date="2012-05" db="EMBL/GenBank/DDBJ databases">
        <title>Annotation of the Genome Sequence of Fusarium oxysporum HDV247.</title>
        <authorList>
            <consortium name="The Broad Institute Genomics Platform"/>
            <person name="Ma L.-J."/>
            <person name="Corby-Kistler H."/>
            <person name="Broz K."/>
            <person name="Gale L.R."/>
            <person name="Jonkers W."/>
            <person name="O'Donnell K."/>
            <person name="Ploetz R."/>
            <person name="Steinberg C."/>
            <person name="Schwartz D.C."/>
            <person name="VanEtten H."/>
            <person name="Zhou S."/>
            <person name="Young S.K."/>
            <person name="Zeng Q."/>
            <person name="Gargeya S."/>
            <person name="Fitzgerald M."/>
            <person name="Abouelleil A."/>
            <person name="Alvarado L."/>
            <person name="Chapman S.B."/>
            <person name="Gainer-Dewar J."/>
            <person name="Goldberg J."/>
            <person name="Griggs A."/>
            <person name="Gujja S."/>
            <person name="Hansen M."/>
            <person name="Howarth C."/>
            <person name="Imamovic A."/>
            <person name="Ireland A."/>
            <person name="Larimer J."/>
            <person name="McCowan C."/>
            <person name="Murphy C."/>
            <person name="Pearson M."/>
            <person name="Poon T.W."/>
            <person name="Priest M."/>
            <person name="Roberts A."/>
            <person name="Saif S."/>
            <person name="Shea T."/>
            <person name="Sykes S."/>
            <person name="Wortman J."/>
            <person name="Nusbaum C."/>
            <person name="Birren B."/>
        </authorList>
    </citation>
    <scope>NUCLEOTIDE SEQUENCE</scope>
    <source>
        <strain evidence="2">HDV247</strain>
    </source>
</reference>
<dbReference type="Proteomes" id="UP000030751">
    <property type="component" value="Unassembled WGS sequence"/>
</dbReference>
<dbReference type="EMBL" id="JH651031">
    <property type="protein sequence ID" value="EXA30916.1"/>
    <property type="molecule type" value="Genomic_DNA"/>
</dbReference>
<reference evidence="2" key="1">
    <citation type="submission" date="2011-10" db="EMBL/GenBank/DDBJ databases">
        <title>The Genome Sequence of Fusarium oxysporum HDV247.</title>
        <authorList>
            <consortium name="The Broad Institute Genome Sequencing Platform"/>
            <person name="Ma L.-J."/>
            <person name="Gale L.R."/>
            <person name="Schwartz D.C."/>
            <person name="Zhou S."/>
            <person name="Corby-Kistler H."/>
            <person name="Young S.K."/>
            <person name="Zeng Q."/>
            <person name="Gargeya S."/>
            <person name="Fitzgerald M."/>
            <person name="Haas B."/>
            <person name="Abouelleil A."/>
            <person name="Alvarado L."/>
            <person name="Arachchi H.M."/>
            <person name="Berlin A."/>
            <person name="Brown A."/>
            <person name="Chapman S.B."/>
            <person name="Chen Z."/>
            <person name="Dunbar C."/>
            <person name="Freedman E."/>
            <person name="Gearin G."/>
            <person name="Goldberg J."/>
            <person name="Griggs A."/>
            <person name="Gujja S."/>
            <person name="Heiman D."/>
            <person name="Howarth C."/>
            <person name="Larson L."/>
            <person name="Lui A."/>
            <person name="MacDonald P.J.P."/>
            <person name="Montmayeur A."/>
            <person name="Murphy C."/>
            <person name="Neiman D."/>
            <person name="Pearson M."/>
            <person name="Priest M."/>
            <person name="Roberts A."/>
            <person name="Saif S."/>
            <person name="Shea T."/>
            <person name="Shenoy N."/>
            <person name="Sisk P."/>
            <person name="Stolte C."/>
            <person name="Sykes S."/>
            <person name="Wortman J."/>
            <person name="Nusbaum C."/>
            <person name="Birren B."/>
        </authorList>
    </citation>
    <scope>NUCLEOTIDE SEQUENCE [LARGE SCALE GENOMIC DNA]</scope>
    <source>
        <strain evidence="2">HDV247</strain>
    </source>
</reference>
<evidence type="ECO:0000313" key="2">
    <source>
        <dbReference type="EMBL" id="EXA30916.1"/>
    </source>
</evidence>
<protein>
    <submittedName>
        <fullName evidence="2">Uncharacterized protein</fullName>
    </submittedName>
</protein>
<accession>W9NJK5</accession>
<feature type="compositionally biased region" description="Acidic residues" evidence="1">
    <location>
        <begin position="194"/>
        <end position="211"/>
    </location>
</feature>
<dbReference type="HOGENOM" id="CLU_444835_0_0_1"/>
<organism evidence="2">
    <name type="scientific">Fusarium oxysporum f. sp. pisi HDV247</name>
    <dbReference type="NCBI Taxonomy" id="1080344"/>
    <lineage>
        <taxon>Eukaryota</taxon>
        <taxon>Fungi</taxon>
        <taxon>Dikarya</taxon>
        <taxon>Ascomycota</taxon>
        <taxon>Pezizomycotina</taxon>
        <taxon>Sordariomycetes</taxon>
        <taxon>Hypocreomycetidae</taxon>
        <taxon>Hypocreales</taxon>
        <taxon>Nectriaceae</taxon>
        <taxon>Fusarium</taxon>
        <taxon>Fusarium oxysporum species complex</taxon>
    </lineage>
</organism>
<name>W9NJK5_FUSOX</name>
<proteinExistence type="predicted"/>